<dbReference type="InterPro" id="IPR013783">
    <property type="entry name" value="Ig-like_fold"/>
</dbReference>
<dbReference type="SUPFAM" id="SSF56281">
    <property type="entry name" value="Metallo-hydrolase/oxidoreductase"/>
    <property type="match status" value="1"/>
</dbReference>
<proteinExistence type="predicted"/>
<protein>
    <recommendedName>
        <fullName evidence="7">Metallo-beta-lactamase domain-containing protein</fullName>
    </recommendedName>
</protein>
<evidence type="ECO:0000313" key="6">
    <source>
        <dbReference type="Proteomes" id="UP000177230"/>
    </source>
</evidence>
<dbReference type="InterPro" id="IPR036866">
    <property type="entry name" value="RibonucZ/Hydroxyglut_hydro"/>
</dbReference>
<gene>
    <name evidence="5" type="ORF">A2024_05990</name>
</gene>
<dbReference type="EMBL" id="MFFM01000009">
    <property type="protein sequence ID" value="OGF14079.1"/>
    <property type="molecule type" value="Genomic_DNA"/>
</dbReference>
<dbReference type="AlphaFoldDB" id="A0A1F5RI33"/>
<dbReference type="InterPro" id="IPR025965">
    <property type="entry name" value="FlgD/Vpr_Ig-like"/>
</dbReference>
<comment type="caution">
    <text evidence="5">The sequence shown here is derived from an EMBL/GenBank/DDBJ whole genome shotgun (WGS) entry which is preliminary data.</text>
</comment>
<evidence type="ECO:0000259" key="3">
    <source>
        <dbReference type="Pfam" id="PF13205"/>
    </source>
</evidence>
<name>A0A1F5RI33_9BACT</name>
<dbReference type="PANTHER" id="PTHR30619">
    <property type="entry name" value="DNA INTERNALIZATION/COMPETENCE PROTEIN COMEC/REC2"/>
    <property type="match status" value="1"/>
</dbReference>
<dbReference type="InterPro" id="IPR001279">
    <property type="entry name" value="Metallo-B-lactamas"/>
</dbReference>
<dbReference type="Gene3D" id="2.60.40.1220">
    <property type="match status" value="1"/>
</dbReference>
<feature type="domain" description="FlgD/Vpr Ig-like" evidence="4">
    <location>
        <begin position="790"/>
        <end position="847"/>
    </location>
</feature>
<dbReference type="Pfam" id="PF13860">
    <property type="entry name" value="FlgD_ig"/>
    <property type="match status" value="1"/>
</dbReference>
<dbReference type="InterPro" id="IPR032812">
    <property type="entry name" value="SbsA_Ig"/>
</dbReference>
<evidence type="ECO:0000256" key="1">
    <source>
        <dbReference type="ARBA" id="ARBA00022729"/>
    </source>
</evidence>
<dbReference type="Gene3D" id="3.60.15.10">
    <property type="entry name" value="Ribonuclease Z/Hydroxyacylglutathione hydrolase-like"/>
    <property type="match status" value="1"/>
</dbReference>
<reference evidence="5 6" key="1">
    <citation type="journal article" date="2016" name="Nat. Commun.">
        <title>Thousands of microbial genomes shed light on interconnected biogeochemical processes in an aquifer system.</title>
        <authorList>
            <person name="Anantharaman K."/>
            <person name="Brown C.T."/>
            <person name="Hug L.A."/>
            <person name="Sharon I."/>
            <person name="Castelle C.J."/>
            <person name="Probst A.J."/>
            <person name="Thomas B.C."/>
            <person name="Singh A."/>
            <person name="Wilkins M.J."/>
            <person name="Karaoz U."/>
            <person name="Brodie E.L."/>
            <person name="Williams K.H."/>
            <person name="Hubbard S.S."/>
            <person name="Banfield J.F."/>
        </authorList>
    </citation>
    <scope>NUCLEOTIDE SEQUENCE [LARGE SCALE GENOMIC DNA]</scope>
</reference>
<dbReference type="InterPro" id="IPR026444">
    <property type="entry name" value="Secre_tail"/>
</dbReference>
<dbReference type="Proteomes" id="UP000177230">
    <property type="component" value="Unassembled WGS sequence"/>
</dbReference>
<evidence type="ECO:0000259" key="4">
    <source>
        <dbReference type="Pfam" id="PF13860"/>
    </source>
</evidence>
<dbReference type="Pfam" id="PF00753">
    <property type="entry name" value="Lactamase_B"/>
    <property type="match status" value="1"/>
</dbReference>
<dbReference type="Gene3D" id="2.60.40.10">
    <property type="entry name" value="Immunoglobulins"/>
    <property type="match status" value="1"/>
</dbReference>
<evidence type="ECO:0000313" key="5">
    <source>
        <dbReference type="EMBL" id="OGF14079.1"/>
    </source>
</evidence>
<organism evidence="5 6">
    <name type="scientific">Candidatus Edwardsbacteria bacterium GWF2_54_11</name>
    <dbReference type="NCBI Taxonomy" id="1817851"/>
    <lineage>
        <taxon>Bacteria</taxon>
        <taxon>Candidatus Edwardsiibacteriota</taxon>
    </lineage>
</organism>
<sequence length="857" mass="92280">MKKAALLIISFAQIFFVKQILATDYSVIIKCPAYISGQATSGTGNPFAVLVGIVPDTTGEDFVGRCRIGSSSTTAGNNHFHWQDSTAWDGGVRNTWGGDLTAYYNSRHIASADSGETTKVWFVTKCDTTPQSQYILARIRRLVDTTVTGSNRDSPRQIVTVMNMTAQGAWMEGHVYSDPSYSAPLANYVVLAYRADTIVGSYITENNTIVEGYDSGDPGYVMFTAPAGTIDSFKVRDMSDNPVNFYVKSTPPWTITAGDTTNFDILPNVPTIVYTSPANNAANVAINSPIKIGFNKAINQSSFAYSCSTGTSGWSVSWNGAGDTATLTHANFSYVTTYKFQVTAAKDLSNNDLVPGPKPNPFRFATQPDPATIPLKIICLDVGQGDATLVLSPSGKSLLFDAGETGRGYGKIWPFLRDSVNLHHLDYTALSHYHEDHIGGMDEVIDSLGGRDSILGWGYDRGGTYASTAFTDYNTALGAKRKTIGLSQVIDLGSGVSAKCVAVNGQTYGDNISPSDENDFGAALLIQYGGFRMIVSGDLGGYNSGGYKDVESILAPDLGGVSVLHVNHHGSQYSSNPTWIASLDPKVSVISVGNNGYGHPTQLALDRLCSDPGANNYIYQTELGSGGTIPPGRGEVVGSNIWIEVTADTFTVNSSDKYPNPVQLSFLTASADAQGRAEIKWRTESEKDCDRWEVERTEDPSASYVRIGETAGNGTTNQPSEYIFTDPHQLPAGDYYYRIAQYDFSGTITYYGPVKLPLDGGGLLPAEFKLGSNYPNPFSRDTKINYQIPGAGRVSLAVYNVAGQLVRTLVNENRGRGKYQAAWDGKDGTGKALPNGVYMFRLSAGNASGLRKVMLIR</sequence>
<dbReference type="NCBIfam" id="TIGR04183">
    <property type="entry name" value="Por_Secre_tail"/>
    <property type="match status" value="1"/>
</dbReference>
<evidence type="ECO:0000259" key="2">
    <source>
        <dbReference type="Pfam" id="PF00753"/>
    </source>
</evidence>
<accession>A0A1F5RI33</accession>
<dbReference type="InterPro" id="IPR014755">
    <property type="entry name" value="Cu-Rt/internalin_Ig-like"/>
</dbReference>
<dbReference type="Gene3D" id="2.60.40.4070">
    <property type="match status" value="1"/>
</dbReference>
<feature type="domain" description="SbsA Ig-like" evidence="3">
    <location>
        <begin position="270"/>
        <end position="366"/>
    </location>
</feature>
<keyword evidence="1" id="KW-0732">Signal</keyword>
<feature type="domain" description="Metallo-beta-lactamase" evidence="2">
    <location>
        <begin position="381"/>
        <end position="446"/>
    </location>
</feature>
<evidence type="ECO:0008006" key="7">
    <source>
        <dbReference type="Google" id="ProtNLM"/>
    </source>
</evidence>
<dbReference type="PANTHER" id="PTHR30619:SF1">
    <property type="entry name" value="RECOMBINATION PROTEIN 2"/>
    <property type="match status" value="1"/>
</dbReference>
<dbReference type="InterPro" id="IPR052159">
    <property type="entry name" value="Competence_DNA_uptake"/>
</dbReference>
<dbReference type="Pfam" id="PF13205">
    <property type="entry name" value="Big_5"/>
    <property type="match status" value="1"/>
</dbReference>